<dbReference type="EC" id="5.1.1.1" evidence="4"/>
<dbReference type="Proteomes" id="UP000262882">
    <property type="component" value="Unassembled WGS sequence"/>
</dbReference>
<dbReference type="HAMAP" id="MF_01201">
    <property type="entry name" value="Ala_racemase"/>
    <property type="match status" value="1"/>
</dbReference>
<feature type="binding site" evidence="4 6">
    <location>
        <position position="357"/>
    </location>
    <ligand>
        <name>substrate</name>
    </ligand>
</feature>
<dbReference type="SMART" id="SM01005">
    <property type="entry name" value="Ala_racemase_C"/>
    <property type="match status" value="1"/>
</dbReference>
<dbReference type="InterPro" id="IPR009006">
    <property type="entry name" value="Ala_racemase/Decarboxylase_C"/>
</dbReference>
<keyword evidence="3 4" id="KW-0413">Isomerase</keyword>
<dbReference type="PANTHER" id="PTHR30511:SF0">
    <property type="entry name" value="ALANINE RACEMASE, CATABOLIC-RELATED"/>
    <property type="match status" value="1"/>
</dbReference>
<evidence type="ECO:0000256" key="6">
    <source>
        <dbReference type="PIRSR" id="PIRSR600821-52"/>
    </source>
</evidence>
<proteinExistence type="inferred from homology"/>
<dbReference type="GO" id="GO:0009252">
    <property type="term" value="P:peptidoglycan biosynthetic process"/>
    <property type="evidence" value="ECO:0007669"/>
    <property type="project" value="TreeGrafter"/>
</dbReference>
<comment type="pathway">
    <text evidence="4">Amino-acid biosynthesis; D-alanine biosynthesis; D-alanine from L-alanine: step 1/1.</text>
</comment>
<evidence type="ECO:0000256" key="5">
    <source>
        <dbReference type="PIRSR" id="PIRSR600821-50"/>
    </source>
</evidence>
<dbReference type="Pfam" id="PF00842">
    <property type="entry name" value="Ala_racemase_C"/>
    <property type="match status" value="1"/>
</dbReference>
<dbReference type="GO" id="GO:0005829">
    <property type="term" value="C:cytosol"/>
    <property type="evidence" value="ECO:0007669"/>
    <property type="project" value="TreeGrafter"/>
</dbReference>
<comment type="cofactor">
    <cofactor evidence="1 4 5">
        <name>pyridoxal 5'-phosphate</name>
        <dbReference type="ChEBI" id="CHEBI:597326"/>
    </cofactor>
</comment>
<dbReference type="EMBL" id="QVNQ01000006">
    <property type="protein sequence ID" value="RFS83413.1"/>
    <property type="molecule type" value="Genomic_DNA"/>
</dbReference>
<feature type="active site" description="Proton acceptor; specific for L-alanine" evidence="4">
    <location>
        <position position="309"/>
    </location>
</feature>
<evidence type="ECO:0000256" key="3">
    <source>
        <dbReference type="ARBA" id="ARBA00023235"/>
    </source>
</evidence>
<dbReference type="UniPathway" id="UPA00042">
    <property type="reaction ID" value="UER00497"/>
</dbReference>
<dbReference type="GO" id="GO:0030632">
    <property type="term" value="P:D-alanine biosynthetic process"/>
    <property type="evidence" value="ECO:0007669"/>
    <property type="project" value="UniProtKB-UniRule"/>
</dbReference>
<feature type="modified residue" description="N6-(pyridoxal phosphate)lysine" evidence="4 5">
    <location>
        <position position="86"/>
    </location>
</feature>
<dbReference type="AlphaFoldDB" id="A0A372GEC1"/>
<dbReference type="GO" id="GO:0030170">
    <property type="term" value="F:pyridoxal phosphate binding"/>
    <property type="evidence" value="ECO:0007669"/>
    <property type="project" value="UniProtKB-UniRule"/>
</dbReference>
<dbReference type="SUPFAM" id="SSF50621">
    <property type="entry name" value="Alanine racemase C-terminal domain-like"/>
    <property type="match status" value="1"/>
</dbReference>
<comment type="catalytic activity">
    <reaction evidence="4">
        <text>L-alanine = D-alanine</text>
        <dbReference type="Rhea" id="RHEA:20249"/>
        <dbReference type="ChEBI" id="CHEBI:57416"/>
        <dbReference type="ChEBI" id="CHEBI:57972"/>
        <dbReference type="EC" id="5.1.1.1"/>
    </reaction>
</comment>
<dbReference type="SUPFAM" id="SSF51419">
    <property type="entry name" value="PLP-binding barrel"/>
    <property type="match status" value="1"/>
</dbReference>
<comment type="caution">
    <text evidence="8">The sequence shown here is derived from an EMBL/GenBank/DDBJ whole genome shotgun (WGS) entry which is preliminary data.</text>
</comment>
<feature type="binding site" evidence="4 6">
    <location>
        <position position="181"/>
    </location>
    <ligand>
        <name>substrate</name>
    </ligand>
</feature>
<evidence type="ECO:0000313" key="9">
    <source>
        <dbReference type="Proteomes" id="UP000262882"/>
    </source>
</evidence>
<protein>
    <recommendedName>
        <fullName evidence="4">Alanine racemase</fullName>
        <ecNumber evidence="4">5.1.1.1</ecNumber>
    </recommendedName>
</protein>
<gene>
    <name evidence="8" type="primary">alr</name>
    <name evidence="8" type="ORF">D0T12_20375</name>
</gene>
<keyword evidence="2 4" id="KW-0663">Pyridoxal phosphate</keyword>
<dbReference type="Pfam" id="PF01168">
    <property type="entry name" value="Ala_racemase_N"/>
    <property type="match status" value="1"/>
</dbReference>
<dbReference type="Gene3D" id="3.20.20.10">
    <property type="entry name" value="Alanine racemase"/>
    <property type="match status" value="1"/>
</dbReference>
<keyword evidence="9" id="KW-1185">Reference proteome</keyword>
<dbReference type="PANTHER" id="PTHR30511">
    <property type="entry name" value="ALANINE RACEMASE"/>
    <property type="match status" value="1"/>
</dbReference>
<dbReference type="InterPro" id="IPR029066">
    <property type="entry name" value="PLP-binding_barrel"/>
</dbReference>
<feature type="active site" description="Proton acceptor; specific for D-alanine" evidence="4">
    <location>
        <position position="86"/>
    </location>
</feature>
<evidence type="ECO:0000256" key="2">
    <source>
        <dbReference type="ARBA" id="ARBA00022898"/>
    </source>
</evidence>
<comment type="similarity">
    <text evidence="4">Belongs to the alanine racemase family.</text>
</comment>
<dbReference type="InterPro" id="IPR020622">
    <property type="entry name" value="Ala_racemase_pyridoxalP-BS"/>
</dbReference>
<dbReference type="GO" id="GO:0008784">
    <property type="term" value="F:alanine racemase activity"/>
    <property type="evidence" value="ECO:0007669"/>
    <property type="project" value="UniProtKB-UniRule"/>
</dbReference>
<dbReference type="NCBIfam" id="TIGR00492">
    <property type="entry name" value="alr"/>
    <property type="match status" value="1"/>
</dbReference>
<evidence type="ECO:0000313" key="8">
    <source>
        <dbReference type="EMBL" id="RFS83413.1"/>
    </source>
</evidence>
<dbReference type="InterPro" id="IPR000821">
    <property type="entry name" value="Ala_racemase"/>
</dbReference>
<dbReference type="PRINTS" id="PR00992">
    <property type="entry name" value="ALARACEMASE"/>
</dbReference>
<name>A0A372GEC1_9ACTN</name>
<evidence type="ECO:0000256" key="4">
    <source>
        <dbReference type="HAMAP-Rule" id="MF_01201"/>
    </source>
</evidence>
<reference evidence="8 9" key="1">
    <citation type="submission" date="2018-08" db="EMBL/GenBank/DDBJ databases">
        <title>Actinomadura spongicola sp. nov., isolated from marine sponge Leucetta chagosensis.</title>
        <authorList>
            <person name="Li L."/>
            <person name="Lin H.W."/>
        </authorList>
    </citation>
    <scope>NUCLEOTIDE SEQUENCE [LARGE SCALE GENOMIC DNA]</scope>
    <source>
        <strain evidence="8 9">LHW52907</strain>
    </source>
</reference>
<evidence type="ECO:0000256" key="1">
    <source>
        <dbReference type="ARBA" id="ARBA00001933"/>
    </source>
</evidence>
<sequence length="415" mass="42272">MVALRVPNGSPGPFAASGRAACACRRRRVPADVHAGEAAVNRGPVALERRAEILRPPTLRTLPVAVTANVAKVRARTQSPIMAVVKADGYGHGAVPVAKAAVAAGAGWLGTTSVAEACALRAAGLTVPILTWLHPGGIDVEAAVAAGIDVAVGSVDELGALVAGATSPVRVHLHVDTGMSRGGCPRGRWDELVDLARRGGEARRVRVVGVMGHLALSDRADPAANVPAVAAMRQARRTVRAAGLGSPPAHLAATSGTLTDPATHFDMVRVGAGLVGIDPSGTVEMNGASRLTAPIVHTTEAAAGTPVGYDGAYVTDRATHLSVLPVGYADGIPRECSSEAGVEVRGRRFPVVGRISMDQIVIDTGAVAFPVGTSATVFGPDGGATPTVQDWARWAGTIPHTIVTGIGPRVRRSIG</sequence>
<organism evidence="8 9">
    <name type="scientific">Actinomadura spongiicola</name>
    <dbReference type="NCBI Taxonomy" id="2303421"/>
    <lineage>
        <taxon>Bacteria</taxon>
        <taxon>Bacillati</taxon>
        <taxon>Actinomycetota</taxon>
        <taxon>Actinomycetes</taxon>
        <taxon>Streptosporangiales</taxon>
        <taxon>Thermomonosporaceae</taxon>
        <taxon>Actinomadura</taxon>
    </lineage>
</organism>
<comment type="function">
    <text evidence="4">Catalyzes the interconversion of L-alanine and D-alanine. May also act on other amino acids.</text>
</comment>
<feature type="domain" description="Alanine racemase C-terminal" evidence="7">
    <location>
        <begin position="288"/>
        <end position="415"/>
    </location>
</feature>
<dbReference type="OrthoDB" id="9813814at2"/>
<dbReference type="InterPro" id="IPR011079">
    <property type="entry name" value="Ala_racemase_C"/>
</dbReference>
<evidence type="ECO:0000259" key="7">
    <source>
        <dbReference type="SMART" id="SM01005"/>
    </source>
</evidence>
<dbReference type="InterPro" id="IPR001608">
    <property type="entry name" value="Ala_racemase_N"/>
</dbReference>
<dbReference type="CDD" id="cd00430">
    <property type="entry name" value="PLPDE_III_AR"/>
    <property type="match status" value="1"/>
</dbReference>
<dbReference type="PROSITE" id="PS00395">
    <property type="entry name" value="ALANINE_RACEMASE"/>
    <property type="match status" value="1"/>
</dbReference>
<accession>A0A372GEC1</accession>
<dbReference type="Gene3D" id="2.40.37.10">
    <property type="entry name" value="Lyase, Ornithine Decarboxylase, Chain A, domain 1"/>
    <property type="match status" value="1"/>
</dbReference>